<dbReference type="Pfam" id="PF01022">
    <property type="entry name" value="HTH_5"/>
    <property type="match status" value="1"/>
</dbReference>
<dbReference type="CDD" id="cd00090">
    <property type="entry name" value="HTH_ARSR"/>
    <property type="match status" value="1"/>
</dbReference>
<dbReference type="SUPFAM" id="SSF46785">
    <property type="entry name" value="Winged helix' DNA-binding domain"/>
    <property type="match status" value="1"/>
</dbReference>
<evidence type="ECO:0000256" key="3">
    <source>
        <dbReference type="ARBA" id="ARBA00023163"/>
    </source>
</evidence>
<dbReference type="AlphaFoldDB" id="A0A6J4UPW9"/>
<dbReference type="SMART" id="SM00418">
    <property type="entry name" value="HTH_ARSR"/>
    <property type="match status" value="1"/>
</dbReference>
<evidence type="ECO:0000313" key="5">
    <source>
        <dbReference type="EMBL" id="CAA9554449.1"/>
    </source>
</evidence>
<dbReference type="PANTHER" id="PTHR43132:SF2">
    <property type="entry name" value="ARSENICAL RESISTANCE OPERON REPRESSOR ARSR-RELATED"/>
    <property type="match status" value="1"/>
</dbReference>
<sequence length="100" mass="10685">MVAMAEDATPTTEDRAKVFAALADPTRLRLVELLVLHGELSGSELAERAGISLALTGHHRKILKEAGLIASRKVGQTTYCSLDRGPLVAAVRDLIPVPED</sequence>
<dbReference type="InterPro" id="IPR036390">
    <property type="entry name" value="WH_DNA-bd_sf"/>
</dbReference>
<dbReference type="InterPro" id="IPR011991">
    <property type="entry name" value="ArsR-like_HTH"/>
</dbReference>
<evidence type="ECO:0000256" key="1">
    <source>
        <dbReference type="ARBA" id="ARBA00023015"/>
    </source>
</evidence>
<evidence type="ECO:0000259" key="4">
    <source>
        <dbReference type="PROSITE" id="PS50987"/>
    </source>
</evidence>
<dbReference type="Gene3D" id="1.10.10.10">
    <property type="entry name" value="Winged helix-like DNA-binding domain superfamily/Winged helix DNA-binding domain"/>
    <property type="match status" value="1"/>
</dbReference>
<organism evidence="5">
    <name type="scientific">uncultured Thermomicrobiales bacterium</name>
    <dbReference type="NCBI Taxonomy" id="1645740"/>
    <lineage>
        <taxon>Bacteria</taxon>
        <taxon>Pseudomonadati</taxon>
        <taxon>Thermomicrobiota</taxon>
        <taxon>Thermomicrobia</taxon>
        <taxon>Thermomicrobiales</taxon>
        <taxon>environmental samples</taxon>
    </lineage>
</organism>
<dbReference type="InterPro" id="IPR036388">
    <property type="entry name" value="WH-like_DNA-bd_sf"/>
</dbReference>
<dbReference type="PRINTS" id="PR00778">
    <property type="entry name" value="HTHARSR"/>
</dbReference>
<keyword evidence="2" id="KW-0238">DNA-binding</keyword>
<feature type="domain" description="HTH arsR-type" evidence="4">
    <location>
        <begin position="7"/>
        <end position="100"/>
    </location>
</feature>
<keyword evidence="1" id="KW-0805">Transcription regulation</keyword>
<protein>
    <recommendedName>
        <fullName evidence="4">HTH arsR-type domain-containing protein</fullName>
    </recommendedName>
</protein>
<reference evidence="5" key="1">
    <citation type="submission" date="2020-02" db="EMBL/GenBank/DDBJ databases">
        <authorList>
            <person name="Meier V. D."/>
        </authorList>
    </citation>
    <scope>NUCLEOTIDE SEQUENCE</scope>
    <source>
        <strain evidence="5">AVDCRST_MAG49</strain>
    </source>
</reference>
<dbReference type="InterPro" id="IPR051011">
    <property type="entry name" value="Metal_resp_trans_reg"/>
</dbReference>
<proteinExistence type="predicted"/>
<keyword evidence="3" id="KW-0804">Transcription</keyword>
<dbReference type="GO" id="GO:0003700">
    <property type="term" value="F:DNA-binding transcription factor activity"/>
    <property type="evidence" value="ECO:0007669"/>
    <property type="project" value="InterPro"/>
</dbReference>
<dbReference type="InterPro" id="IPR001845">
    <property type="entry name" value="HTH_ArsR_DNA-bd_dom"/>
</dbReference>
<name>A0A6J4UPW9_9BACT</name>
<gene>
    <name evidence="5" type="ORF">AVDCRST_MAG49-2072</name>
</gene>
<accession>A0A6J4UPW9</accession>
<dbReference type="PANTHER" id="PTHR43132">
    <property type="entry name" value="ARSENICAL RESISTANCE OPERON REPRESSOR ARSR-RELATED"/>
    <property type="match status" value="1"/>
</dbReference>
<dbReference type="NCBIfam" id="NF033788">
    <property type="entry name" value="HTH_metalloreg"/>
    <property type="match status" value="1"/>
</dbReference>
<evidence type="ECO:0000256" key="2">
    <source>
        <dbReference type="ARBA" id="ARBA00023125"/>
    </source>
</evidence>
<dbReference type="GO" id="GO:0003677">
    <property type="term" value="F:DNA binding"/>
    <property type="evidence" value="ECO:0007669"/>
    <property type="project" value="UniProtKB-KW"/>
</dbReference>
<dbReference type="EMBL" id="CADCWG010000137">
    <property type="protein sequence ID" value="CAA9554449.1"/>
    <property type="molecule type" value="Genomic_DNA"/>
</dbReference>
<dbReference type="PROSITE" id="PS50987">
    <property type="entry name" value="HTH_ARSR_2"/>
    <property type="match status" value="1"/>
</dbReference>